<sequence length="626" mass="69393">MHPALRLSNLNRLPPAMRRVALAACSADRSAHDLGRLRAYLRTLTDDQKRCMVPAFYFNLDPDEIPGENGFDPETMSPVTESAIERAWSSLQSLYIIDFPSVSGLMLGPVSGDGPDSFTYSASPLSVDLLMFAGTFSDDQASYALIKSTPGFWVMLGEAWLHLTQSVDPLKRQVLFGDLSAFIQAPEAVKPDNLAEIIEGVGGTFHELARVATLSLALLVPRSPAVMDIIAMHVLAGLLQFLKAIDPSLDETKGPVLPLGAFGIALISQNVVRVLTNALCAATRSLIQDPIEIDYTAEILRQTFNFLAVVLVKSPGYQGLPMALKFGLLRAVATCMQISGPLPLQQCMNHWVGIVLPTHLIHHAVLRALGPALEDIVDLINTNAFQRSEVYEKWIAFSSLAHERLQILKSRFSDEISSLRVCDNLECLIIQSKTLFERCSGCLSLYYCCRACQVSDWSAGGHHASHTGEASKFHVSTRDRGFFRALMNHDYQRSKTTLLQGELLFRHAYPGEPYFLLYDYTEAVVKIAPQSLSSNAITDLLAGVEWTDIVSRVARSRGRMRLDVMVFLLANEAHWFAIPFRSHTARVDATLERLANELPKDRNMWDVRHVTETLASLAFPAELETH</sequence>
<organism evidence="5 6">
    <name type="scientific">Mycena alexandri</name>
    <dbReference type="NCBI Taxonomy" id="1745969"/>
    <lineage>
        <taxon>Eukaryota</taxon>
        <taxon>Fungi</taxon>
        <taxon>Dikarya</taxon>
        <taxon>Basidiomycota</taxon>
        <taxon>Agaricomycotina</taxon>
        <taxon>Agaricomycetes</taxon>
        <taxon>Agaricomycetidae</taxon>
        <taxon>Agaricales</taxon>
        <taxon>Marasmiineae</taxon>
        <taxon>Mycenaceae</taxon>
        <taxon>Mycena</taxon>
    </lineage>
</organism>
<keyword evidence="1" id="KW-0479">Metal-binding</keyword>
<comment type="caution">
    <text evidence="5">The sequence shown here is derived from an EMBL/GenBank/DDBJ whole genome shotgun (WGS) entry which is preliminary data.</text>
</comment>
<evidence type="ECO:0000256" key="3">
    <source>
        <dbReference type="ARBA" id="ARBA00022833"/>
    </source>
</evidence>
<accession>A0AAD6SB62</accession>
<keyword evidence="6" id="KW-1185">Reference proteome</keyword>
<dbReference type="InterPro" id="IPR002893">
    <property type="entry name" value="Znf_MYND"/>
</dbReference>
<dbReference type="GO" id="GO:0008270">
    <property type="term" value="F:zinc ion binding"/>
    <property type="evidence" value="ECO:0007669"/>
    <property type="project" value="UniProtKB-KW"/>
</dbReference>
<evidence type="ECO:0000256" key="1">
    <source>
        <dbReference type="ARBA" id="ARBA00022723"/>
    </source>
</evidence>
<keyword evidence="3" id="KW-0862">Zinc</keyword>
<feature type="domain" description="MYND-type" evidence="4">
    <location>
        <begin position="433"/>
        <end position="459"/>
    </location>
</feature>
<protein>
    <recommendedName>
        <fullName evidence="4">MYND-type domain-containing protein</fullName>
    </recommendedName>
</protein>
<proteinExistence type="predicted"/>
<gene>
    <name evidence="5" type="ORF">C8F04DRAFT_1400995</name>
</gene>
<evidence type="ECO:0000259" key="4">
    <source>
        <dbReference type="Pfam" id="PF01753"/>
    </source>
</evidence>
<name>A0AAD6SB62_9AGAR</name>
<reference evidence="5" key="1">
    <citation type="submission" date="2023-03" db="EMBL/GenBank/DDBJ databases">
        <title>Massive genome expansion in bonnet fungi (Mycena s.s.) driven by repeated elements and novel gene families across ecological guilds.</title>
        <authorList>
            <consortium name="Lawrence Berkeley National Laboratory"/>
            <person name="Harder C.B."/>
            <person name="Miyauchi S."/>
            <person name="Viragh M."/>
            <person name="Kuo A."/>
            <person name="Thoen E."/>
            <person name="Andreopoulos B."/>
            <person name="Lu D."/>
            <person name="Skrede I."/>
            <person name="Drula E."/>
            <person name="Henrissat B."/>
            <person name="Morin E."/>
            <person name="Kohler A."/>
            <person name="Barry K."/>
            <person name="LaButti K."/>
            <person name="Morin E."/>
            <person name="Salamov A."/>
            <person name="Lipzen A."/>
            <person name="Mereny Z."/>
            <person name="Hegedus B."/>
            <person name="Baldrian P."/>
            <person name="Stursova M."/>
            <person name="Weitz H."/>
            <person name="Taylor A."/>
            <person name="Grigoriev I.V."/>
            <person name="Nagy L.G."/>
            <person name="Martin F."/>
            <person name="Kauserud H."/>
        </authorList>
    </citation>
    <scope>NUCLEOTIDE SEQUENCE</scope>
    <source>
        <strain evidence="5">CBHHK200</strain>
    </source>
</reference>
<dbReference type="Proteomes" id="UP001218188">
    <property type="component" value="Unassembled WGS sequence"/>
</dbReference>
<evidence type="ECO:0000256" key="2">
    <source>
        <dbReference type="ARBA" id="ARBA00022771"/>
    </source>
</evidence>
<keyword evidence="2" id="KW-0863">Zinc-finger</keyword>
<dbReference type="Pfam" id="PF01753">
    <property type="entry name" value="zf-MYND"/>
    <property type="match status" value="1"/>
</dbReference>
<evidence type="ECO:0000313" key="5">
    <source>
        <dbReference type="EMBL" id="KAJ7024634.1"/>
    </source>
</evidence>
<dbReference type="AlphaFoldDB" id="A0AAD6SB62"/>
<dbReference type="EMBL" id="JARJCM010000166">
    <property type="protein sequence ID" value="KAJ7024634.1"/>
    <property type="molecule type" value="Genomic_DNA"/>
</dbReference>
<evidence type="ECO:0000313" key="6">
    <source>
        <dbReference type="Proteomes" id="UP001218188"/>
    </source>
</evidence>
<dbReference type="Gene3D" id="6.10.140.2220">
    <property type="match status" value="1"/>
</dbReference>
<dbReference type="SUPFAM" id="SSF144232">
    <property type="entry name" value="HIT/MYND zinc finger-like"/>
    <property type="match status" value="1"/>
</dbReference>